<dbReference type="OrthoDB" id="9772407at2"/>
<dbReference type="GO" id="GO:0005737">
    <property type="term" value="C:cytoplasm"/>
    <property type="evidence" value="ECO:0007669"/>
    <property type="project" value="TreeGrafter"/>
</dbReference>
<dbReference type="SUPFAM" id="SSF51430">
    <property type="entry name" value="NAD(P)-linked oxidoreductase"/>
    <property type="match status" value="1"/>
</dbReference>
<keyword evidence="4" id="KW-1185">Reference proteome</keyword>
<dbReference type="PANTHER" id="PTHR43625">
    <property type="entry name" value="AFLATOXIN B1 ALDEHYDE REDUCTASE"/>
    <property type="match status" value="1"/>
</dbReference>
<dbReference type="InterPro" id="IPR020471">
    <property type="entry name" value="AKR"/>
</dbReference>
<accession>A0A1K1THW6</accession>
<dbReference type="PRINTS" id="PR00069">
    <property type="entry name" value="ALDKETRDTASE"/>
</dbReference>
<dbReference type="EMBL" id="FPJW01000001">
    <property type="protein sequence ID" value="SFX00074.1"/>
    <property type="molecule type" value="Genomic_DNA"/>
</dbReference>
<dbReference type="InterPro" id="IPR036812">
    <property type="entry name" value="NAD(P)_OxRdtase_dom_sf"/>
</dbReference>
<evidence type="ECO:0000313" key="4">
    <source>
        <dbReference type="Proteomes" id="UP000182350"/>
    </source>
</evidence>
<dbReference type="Gene3D" id="3.20.20.100">
    <property type="entry name" value="NADP-dependent oxidoreductase domain"/>
    <property type="match status" value="1"/>
</dbReference>
<dbReference type="AlphaFoldDB" id="A0A1K1THW6"/>
<dbReference type="GO" id="GO:0016491">
    <property type="term" value="F:oxidoreductase activity"/>
    <property type="evidence" value="ECO:0007669"/>
    <property type="project" value="UniProtKB-KW"/>
</dbReference>
<dbReference type="STRING" id="1122209.SAMN02745752_00159"/>
<evidence type="ECO:0000256" key="1">
    <source>
        <dbReference type="ARBA" id="ARBA00023002"/>
    </source>
</evidence>
<protein>
    <recommendedName>
        <fullName evidence="2">NADP-dependent oxidoreductase domain-containing protein</fullName>
    </recommendedName>
</protein>
<proteinExistence type="predicted"/>
<reference evidence="3 4" key="1">
    <citation type="submission" date="2016-11" db="EMBL/GenBank/DDBJ databases">
        <authorList>
            <person name="Jaros S."/>
            <person name="Januszkiewicz K."/>
            <person name="Wedrychowicz H."/>
        </authorList>
    </citation>
    <scope>NUCLEOTIDE SEQUENCE [LARGE SCALE GENOMIC DNA]</scope>
    <source>
        <strain evidence="3 4">DSM 21637</strain>
    </source>
</reference>
<name>A0A1K1THW6_9GAMM</name>
<evidence type="ECO:0000313" key="3">
    <source>
        <dbReference type="EMBL" id="SFX00074.1"/>
    </source>
</evidence>
<feature type="domain" description="NADP-dependent oxidoreductase" evidence="2">
    <location>
        <begin position="19"/>
        <end position="314"/>
    </location>
</feature>
<dbReference type="InterPro" id="IPR050791">
    <property type="entry name" value="Aldo-Keto_reductase"/>
</dbReference>
<keyword evidence="1" id="KW-0560">Oxidoreductase</keyword>
<evidence type="ECO:0000259" key="2">
    <source>
        <dbReference type="Pfam" id="PF00248"/>
    </source>
</evidence>
<dbReference type="PANTHER" id="PTHR43625:SF40">
    <property type="entry name" value="ALDO-KETO REDUCTASE YAKC [NADP(+)]"/>
    <property type="match status" value="1"/>
</dbReference>
<dbReference type="Proteomes" id="UP000182350">
    <property type="component" value="Unassembled WGS sequence"/>
</dbReference>
<dbReference type="RefSeq" id="WP_072324419.1">
    <property type="nucleotide sequence ID" value="NZ_FPJW01000001.1"/>
</dbReference>
<sequence length="337" mass="37390">MNTKPVKSTRRLGRFEVFPLGLGCMNLSHAYGVPPDRRQAEQLLLGALERGVNHFDTAALYGFGANEQLVGEVLAPHREHFHLASKCGMTGVDGKRVIDGRPETILRTCDEALARLKTDHIDLYYLHRWDKQVPIEESVGALAELVQQGKVLDIGLSEVSAATLRRAHAVHPVAALQTEYSLWTRNPEIAVLDACRELGVSFVAFSPLARGFLSGAFNSLADFDALDARDIRRGMPRFQPDNLPTNLAWLQQYKRLAEEVGCSPSQLALAWLLHKNDQLIAIPGTTRPDHLIDNLAAMELQLDAALMQQLEALINPQTVQGARYNVATQQEIDTEEF</sequence>
<organism evidence="3 4">
    <name type="scientific">Marinospirillum alkaliphilum DSM 21637</name>
    <dbReference type="NCBI Taxonomy" id="1122209"/>
    <lineage>
        <taxon>Bacteria</taxon>
        <taxon>Pseudomonadati</taxon>
        <taxon>Pseudomonadota</taxon>
        <taxon>Gammaproteobacteria</taxon>
        <taxon>Oceanospirillales</taxon>
        <taxon>Oceanospirillaceae</taxon>
        <taxon>Marinospirillum</taxon>
    </lineage>
</organism>
<dbReference type="InterPro" id="IPR023210">
    <property type="entry name" value="NADP_OxRdtase_dom"/>
</dbReference>
<gene>
    <name evidence="3" type="ORF">SAMN02745752_00159</name>
</gene>
<dbReference type="Pfam" id="PF00248">
    <property type="entry name" value="Aldo_ket_red"/>
    <property type="match status" value="1"/>
</dbReference>